<organism evidence="2 3">
    <name type="scientific">Gnomoniopsis smithogilvyi</name>
    <dbReference type="NCBI Taxonomy" id="1191159"/>
    <lineage>
        <taxon>Eukaryota</taxon>
        <taxon>Fungi</taxon>
        <taxon>Dikarya</taxon>
        <taxon>Ascomycota</taxon>
        <taxon>Pezizomycotina</taxon>
        <taxon>Sordariomycetes</taxon>
        <taxon>Sordariomycetidae</taxon>
        <taxon>Diaporthales</taxon>
        <taxon>Gnomoniaceae</taxon>
        <taxon>Gnomoniopsis</taxon>
    </lineage>
</organism>
<accession>A0A9W8YKB0</accession>
<dbReference type="AlphaFoldDB" id="A0A9W8YKB0"/>
<protein>
    <submittedName>
        <fullName evidence="2">Uncharacterized protein</fullName>
    </submittedName>
</protein>
<name>A0A9W8YKB0_9PEZI</name>
<evidence type="ECO:0000313" key="3">
    <source>
        <dbReference type="Proteomes" id="UP001140453"/>
    </source>
</evidence>
<keyword evidence="3" id="KW-1185">Reference proteome</keyword>
<evidence type="ECO:0000313" key="2">
    <source>
        <dbReference type="EMBL" id="KAJ4386762.1"/>
    </source>
</evidence>
<proteinExistence type="predicted"/>
<dbReference type="Proteomes" id="UP001140453">
    <property type="component" value="Unassembled WGS sequence"/>
</dbReference>
<sequence length="202" mass="22961">MSSSRSSRKSDSNKKDGKKHKDAQPSVRRLIKSLESHSVNTMTEIARIEQIAANCDDENDAVAFQRPMTEAWNYYVGSNQFLTELRGLTRSYPFSGNVLDDAKMRVRNDPASNRSWNMAWLCLRKIVDDEETDFVTSGAEADPGNSNLIPTYAAVEAARREMWGGRDPDPAEADQLAQCFEYEWNTAVTTMLQHWPKSPTWY</sequence>
<gene>
    <name evidence="2" type="ORF">N0V93_009660</name>
</gene>
<comment type="caution">
    <text evidence="2">The sequence shown here is derived from an EMBL/GenBank/DDBJ whole genome shotgun (WGS) entry which is preliminary data.</text>
</comment>
<feature type="region of interest" description="Disordered" evidence="1">
    <location>
        <begin position="1"/>
        <end position="29"/>
    </location>
</feature>
<dbReference type="EMBL" id="JAPEVB010000006">
    <property type="protein sequence ID" value="KAJ4386762.1"/>
    <property type="molecule type" value="Genomic_DNA"/>
</dbReference>
<evidence type="ECO:0000256" key="1">
    <source>
        <dbReference type="SAM" id="MobiDB-lite"/>
    </source>
</evidence>
<reference evidence="2" key="1">
    <citation type="submission" date="2022-10" db="EMBL/GenBank/DDBJ databases">
        <title>Tapping the CABI collections for fungal endophytes: first genome assemblies for Collariella, Neodidymelliopsis, Ascochyta clinopodiicola, Didymella pomorum, Didymosphaeria variabile, Neocosmospora piperis and Neocucurbitaria cava.</title>
        <authorList>
            <person name="Hill R."/>
        </authorList>
    </citation>
    <scope>NUCLEOTIDE SEQUENCE</scope>
    <source>
        <strain evidence="2">IMI 355082</strain>
    </source>
</reference>
<dbReference type="OrthoDB" id="4932428at2759"/>